<organism evidence="4 5">
    <name type="scientific">Chara braunii</name>
    <name type="common">Braun's stonewort</name>
    <dbReference type="NCBI Taxonomy" id="69332"/>
    <lineage>
        <taxon>Eukaryota</taxon>
        <taxon>Viridiplantae</taxon>
        <taxon>Streptophyta</taxon>
        <taxon>Charophyceae</taxon>
        <taxon>Charales</taxon>
        <taxon>Characeae</taxon>
        <taxon>Chara</taxon>
    </lineage>
</organism>
<evidence type="ECO:0000259" key="3">
    <source>
        <dbReference type="Pfam" id="PF13229"/>
    </source>
</evidence>
<keyword evidence="2" id="KW-0732">Signal</keyword>
<feature type="domain" description="Right handed beta helix" evidence="3">
    <location>
        <begin position="120"/>
        <end position="270"/>
    </location>
</feature>
<feature type="signal peptide" evidence="2">
    <location>
        <begin position="1"/>
        <end position="22"/>
    </location>
</feature>
<dbReference type="InterPro" id="IPR011050">
    <property type="entry name" value="Pectin_lyase_fold/virulence"/>
</dbReference>
<dbReference type="PANTHER" id="PTHR11319">
    <property type="entry name" value="G PROTEIN-COUPLED RECEPTOR-RELATED"/>
    <property type="match status" value="1"/>
</dbReference>
<proteinExistence type="predicted"/>
<evidence type="ECO:0000313" key="4">
    <source>
        <dbReference type="EMBL" id="GBG87218.1"/>
    </source>
</evidence>
<dbReference type="InterPro" id="IPR039448">
    <property type="entry name" value="Beta_helix"/>
</dbReference>
<dbReference type="EMBL" id="BFEA01000601">
    <property type="protein sequence ID" value="GBG87218.1"/>
    <property type="molecule type" value="Genomic_DNA"/>
</dbReference>
<keyword evidence="5" id="KW-1185">Reference proteome</keyword>
<reference evidence="4 5" key="1">
    <citation type="journal article" date="2018" name="Cell">
        <title>The Chara Genome: Secondary Complexity and Implications for Plant Terrestrialization.</title>
        <authorList>
            <person name="Nishiyama T."/>
            <person name="Sakayama H."/>
            <person name="Vries J.D."/>
            <person name="Buschmann H."/>
            <person name="Saint-Marcoux D."/>
            <person name="Ullrich K.K."/>
            <person name="Haas F.B."/>
            <person name="Vanderstraeten L."/>
            <person name="Becker D."/>
            <person name="Lang D."/>
            <person name="Vosolsobe S."/>
            <person name="Rombauts S."/>
            <person name="Wilhelmsson P.K.I."/>
            <person name="Janitza P."/>
            <person name="Kern R."/>
            <person name="Heyl A."/>
            <person name="Rumpler F."/>
            <person name="Villalobos L.I.A.C."/>
            <person name="Clay J.M."/>
            <person name="Skokan R."/>
            <person name="Toyoda A."/>
            <person name="Suzuki Y."/>
            <person name="Kagoshima H."/>
            <person name="Schijlen E."/>
            <person name="Tajeshwar N."/>
            <person name="Catarino B."/>
            <person name="Hetherington A.J."/>
            <person name="Saltykova A."/>
            <person name="Bonnot C."/>
            <person name="Breuninger H."/>
            <person name="Symeonidi A."/>
            <person name="Radhakrishnan G.V."/>
            <person name="Van Nieuwerburgh F."/>
            <person name="Deforce D."/>
            <person name="Chang C."/>
            <person name="Karol K.G."/>
            <person name="Hedrich R."/>
            <person name="Ulvskov P."/>
            <person name="Glockner G."/>
            <person name="Delwiche C.F."/>
            <person name="Petrasek J."/>
            <person name="Van de Peer Y."/>
            <person name="Friml J."/>
            <person name="Beilby M."/>
            <person name="Dolan L."/>
            <person name="Kohara Y."/>
            <person name="Sugano S."/>
            <person name="Fujiyama A."/>
            <person name="Delaux P.-M."/>
            <person name="Quint M."/>
            <person name="TheiBen G."/>
            <person name="Hagemann M."/>
            <person name="Harholt J."/>
            <person name="Dunand C."/>
            <person name="Zachgo S."/>
            <person name="Langdale J."/>
            <person name="Maumus F."/>
            <person name="Straeten D.V.D."/>
            <person name="Gould S.B."/>
            <person name="Rensing S.A."/>
        </authorList>
    </citation>
    <scope>NUCLEOTIDE SEQUENCE [LARGE SCALE GENOMIC DNA]</scope>
    <source>
        <strain evidence="4 5">S276</strain>
    </source>
</reference>
<evidence type="ECO:0000256" key="1">
    <source>
        <dbReference type="SAM" id="MobiDB-lite"/>
    </source>
</evidence>
<dbReference type="AlphaFoldDB" id="A0A388LY15"/>
<evidence type="ECO:0000313" key="5">
    <source>
        <dbReference type="Proteomes" id="UP000265515"/>
    </source>
</evidence>
<dbReference type="PANTHER" id="PTHR11319:SF35">
    <property type="entry name" value="OUTER MEMBRANE PROTEIN PMPC-RELATED"/>
    <property type="match status" value="1"/>
</dbReference>
<dbReference type="Proteomes" id="UP000265515">
    <property type="component" value="Unassembled WGS sequence"/>
</dbReference>
<dbReference type="Pfam" id="PF13229">
    <property type="entry name" value="Beta_helix"/>
    <property type="match status" value="1"/>
</dbReference>
<comment type="caution">
    <text evidence="4">The sequence shown here is derived from an EMBL/GenBank/DDBJ whole genome shotgun (WGS) entry which is preliminary data.</text>
</comment>
<dbReference type="InterPro" id="IPR012334">
    <property type="entry name" value="Pectin_lyas_fold"/>
</dbReference>
<feature type="region of interest" description="Disordered" evidence="1">
    <location>
        <begin position="28"/>
        <end position="47"/>
    </location>
</feature>
<feature type="chain" id="PRO_5017318820" description="Right handed beta helix domain-containing protein" evidence="2">
    <location>
        <begin position="23"/>
        <end position="357"/>
    </location>
</feature>
<dbReference type="SUPFAM" id="SSF51126">
    <property type="entry name" value="Pectin lyase-like"/>
    <property type="match status" value="1"/>
</dbReference>
<dbReference type="Gene3D" id="2.160.20.10">
    <property type="entry name" value="Single-stranded right-handed beta-helix, Pectin lyase-like"/>
    <property type="match status" value="1"/>
</dbReference>
<dbReference type="Gramene" id="GBG87218">
    <property type="protein sequence ID" value="GBG87218"/>
    <property type="gene ID" value="CBR_g45277"/>
</dbReference>
<protein>
    <recommendedName>
        <fullName evidence="3">Right handed beta helix domain-containing protein</fullName>
    </recommendedName>
</protein>
<dbReference type="OrthoDB" id="2013794at2759"/>
<accession>A0A388LY15</accession>
<evidence type="ECO:0000256" key="2">
    <source>
        <dbReference type="SAM" id="SignalP"/>
    </source>
</evidence>
<sequence>MEKWREWLLVAMVVGGMVLALARPSDGGSGAAAPASPSRPVARRSPSSSAAENALAKAITASNGAGKGKVVVLTGDVLLTKALPLIPFEGNLVLRGSCGRRKCVVDGAGKFAIFMTYTPGCWITLENLEFRNARDGAVSGKCSVIIKDCVFRGNRGAPVVALGIGDPTFNVSSTVFVDNNSNSTCGALCSSSRGGGRLSNCSFIRNSAMGDGGAVYLWGVGSKPLLIEDCTFDGNTAGASGGALYIEPNGIETYADVYVFDTQFKGNRAKTIGGAVTLLSDIKGHFCGGGMSGNAAGSGKGNDLALIQAGSLPVFVNFCPRPPKLSVHGVPSMNEVAVVDNCRLCGVSETQCSFPFK</sequence>
<gene>
    <name evidence="4" type="ORF">CBR_g45277</name>
</gene>
<name>A0A388LY15_CHABU</name>